<dbReference type="CDD" id="cd00112">
    <property type="entry name" value="LDLa"/>
    <property type="match status" value="4"/>
</dbReference>
<dbReference type="InterPro" id="IPR035914">
    <property type="entry name" value="Sperma_CUB_dom_sf"/>
</dbReference>
<dbReference type="InterPro" id="IPR033116">
    <property type="entry name" value="TRYPSIN_SER"/>
</dbReference>
<dbReference type="Gene3D" id="2.60.120.290">
    <property type="entry name" value="Spermadhesin, CUB domain"/>
    <property type="match status" value="2"/>
</dbReference>
<evidence type="ECO:0000259" key="16">
    <source>
        <dbReference type="PROSITE" id="PS50240"/>
    </source>
</evidence>
<accession>A0ABM5EPS0</accession>
<dbReference type="Gene3D" id="3.30.70.960">
    <property type="entry name" value="SEA domain"/>
    <property type="match status" value="1"/>
</dbReference>
<feature type="disulfide bond" evidence="11">
    <location>
        <begin position="557"/>
        <end position="575"/>
    </location>
</feature>
<dbReference type="GeneID" id="110078111"/>
<dbReference type="SMART" id="SM00020">
    <property type="entry name" value="Tryp_SPc"/>
    <property type="match status" value="1"/>
</dbReference>
<dbReference type="SMART" id="SM00042">
    <property type="entry name" value="CUB"/>
    <property type="match status" value="2"/>
</dbReference>
<feature type="transmembrane region" description="Helical" evidence="13">
    <location>
        <begin position="63"/>
        <end position="87"/>
    </location>
</feature>
<dbReference type="InterPro" id="IPR002172">
    <property type="entry name" value="LDrepeatLR_classA_rpt"/>
</dbReference>
<evidence type="ECO:0000256" key="6">
    <source>
        <dbReference type="ARBA" id="ARBA00022825"/>
    </source>
</evidence>
<feature type="disulfide bond" evidence="11">
    <location>
        <begin position="612"/>
        <end position="627"/>
    </location>
</feature>
<keyword evidence="10 11" id="KW-1015">Disulfide bond</keyword>
<dbReference type="InterPro" id="IPR009003">
    <property type="entry name" value="Peptidase_S1_PA"/>
</dbReference>
<dbReference type="PROSITE" id="PS00134">
    <property type="entry name" value="TRYPSIN_HIS"/>
    <property type="match status" value="1"/>
</dbReference>
<dbReference type="Pfam" id="PF00431">
    <property type="entry name" value="CUB"/>
    <property type="match status" value="2"/>
</dbReference>
<evidence type="ECO:0000313" key="17">
    <source>
        <dbReference type="Proteomes" id="UP001652642"/>
    </source>
</evidence>
<dbReference type="PRINTS" id="PR00261">
    <property type="entry name" value="LDLRECEPTOR"/>
</dbReference>
<dbReference type="RefSeq" id="XP_072835147.1">
    <property type="nucleotide sequence ID" value="XM_072979046.1"/>
</dbReference>
<sequence length="880" mass="98766">MKDYRPPKEKKMNIYHPPPGAKAYDSGLKYSSKTEDMNGFEEGVEFLPTMNAKKLEKRGPKRWVLVAAIVLICLFLSLLTGFLVWHFKYRNSHVEKHYNGHLRLPTLRFMDAYENSNTTEFVGLANKVKQALINIYNKNPDVGPFHKRTGISAFSEGSVIAYYWSQFSVPKYKADALDEAMANIKALNQTGLLKERNLDIRVESLVAFPSDPDIMKTSWDNSCRYALHAKEGVITSFSTPGFPNSPYPSNARCLWVLRGDADSVLSLTFTTFDVEQCHTGDDFVKVYDSLSPVEPHALVKLCGSFNPSYNLTFVSSQNILLVMLITDAKGRYPGFKAEFFQMPKQMTSCGGVLMGTSGNFSTPYYPGHYPAGVDCVWNIMVPQNKNVKVRFREFFLLEPGVPLDSCTKDYVEINKEKYCGLRQSFVVSSKTNQITVRFHSDLSFVDTGFWAEFLSYDSSDRIFRWQPASSNLRAMSQSCPGKFTCQTGRCIDKARRCDGWLDCTDASDEKNCNCTEKQFRCRNGWCKPKYWLCDGVNDCGDNSDEQQCQCPTGNFKCSNGKCIPEAQKCNGKDDCGDGSDEGDCGSAVTVACQEYTYKCRNQQCVNKRNPECDDEQDCSDNSDEDNCNCGKRAYNKKSRIVGGQDSDVGEWPWQVSLHAKGEGHICGASLISDKWLVSAAHCFRQEQFVRYSDPTLWTAYMGLHDQRDRTNAKVQSRSIKKIIQNPYFNEYTFDYDIAVLELSSPVTFTAEIEPVCLPDVTHEFPAGKAMWVTGWGATQEDGIGAMILQKAEIRMINQTMCNTLLPNQLTRQMICVGILTGGVDACQGDSGGPLISIEANNRFFLAGVVSFGDGCARRNKPGVYTKVSKLRNWIKQTTGV</sequence>
<dbReference type="PROSITE" id="PS00135">
    <property type="entry name" value="TRYPSIN_SER"/>
    <property type="match status" value="1"/>
</dbReference>
<keyword evidence="7" id="KW-0735">Signal-anchor</keyword>
<feature type="disulfide bond" evidence="11">
    <location>
        <begin position="497"/>
        <end position="512"/>
    </location>
</feature>
<evidence type="ECO:0000256" key="4">
    <source>
        <dbReference type="ARBA" id="ARBA00022692"/>
    </source>
</evidence>
<comment type="subcellular location">
    <subcellularLocation>
        <location evidence="1">Membrane</location>
        <topology evidence="1">Single-pass type II membrane protein</topology>
    </subcellularLocation>
</comment>
<feature type="disulfide bond" evidence="11">
    <location>
        <begin position="569"/>
        <end position="584"/>
    </location>
</feature>
<evidence type="ECO:0000313" key="18">
    <source>
        <dbReference type="RefSeq" id="XP_072835147.1"/>
    </source>
</evidence>
<organism evidence="17 18">
    <name type="scientific">Pogona vitticeps</name>
    <name type="common">central bearded dragon</name>
    <dbReference type="NCBI Taxonomy" id="103695"/>
    <lineage>
        <taxon>Eukaryota</taxon>
        <taxon>Metazoa</taxon>
        <taxon>Chordata</taxon>
        <taxon>Craniata</taxon>
        <taxon>Vertebrata</taxon>
        <taxon>Euteleostomi</taxon>
        <taxon>Lepidosauria</taxon>
        <taxon>Squamata</taxon>
        <taxon>Bifurcata</taxon>
        <taxon>Unidentata</taxon>
        <taxon>Episquamata</taxon>
        <taxon>Toxicofera</taxon>
        <taxon>Iguania</taxon>
        <taxon>Acrodonta</taxon>
        <taxon>Agamidae</taxon>
        <taxon>Amphibolurinae</taxon>
        <taxon>Pogona</taxon>
    </lineage>
</organism>
<gene>
    <name evidence="18" type="primary">ST14</name>
</gene>
<dbReference type="InterPro" id="IPR017051">
    <property type="entry name" value="Peptidase_S1A_matripase"/>
</dbReference>
<feature type="disulfide bond" evidence="11">
    <location>
        <begin position="592"/>
        <end position="604"/>
    </location>
</feature>
<dbReference type="InterPro" id="IPR043504">
    <property type="entry name" value="Peptidase_S1_PA_chymotrypsin"/>
</dbReference>
<keyword evidence="6 12" id="KW-0720">Serine protease</keyword>
<evidence type="ECO:0000256" key="3">
    <source>
        <dbReference type="ARBA" id="ARBA00022670"/>
    </source>
</evidence>
<dbReference type="PROSITE" id="PS50024">
    <property type="entry name" value="SEA"/>
    <property type="match status" value="1"/>
</dbReference>
<evidence type="ECO:0000256" key="9">
    <source>
        <dbReference type="ARBA" id="ARBA00023136"/>
    </source>
</evidence>
<keyword evidence="4 13" id="KW-0812">Transmembrane</keyword>
<evidence type="ECO:0000256" key="11">
    <source>
        <dbReference type="PROSITE-ProRule" id="PRU00124"/>
    </source>
</evidence>
<dbReference type="PANTHER" id="PTHR24252">
    <property type="entry name" value="ACROSIN-RELATED"/>
    <property type="match status" value="1"/>
</dbReference>
<evidence type="ECO:0000256" key="7">
    <source>
        <dbReference type="ARBA" id="ARBA00022968"/>
    </source>
</evidence>
<feature type="disulfide bond" evidence="11">
    <location>
        <begin position="514"/>
        <end position="526"/>
    </location>
</feature>
<dbReference type="PROSITE" id="PS50068">
    <property type="entry name" value="LDLRA_2"/>
    <property type="match status" value="4"/>
</dbReference>
<keyword evidence="3 12" id="KW-0645">Protease</keyword>
<feature type="disulfide bond" evidence="11">
    <location>
        <begin position="521"/>
        <end position="539"/>
    </location>
</feature>
<keyword evidence="17" id="KW-1185">Reference proteome</keyword>
<evidence type="ECO:0000256" key="8">
    <source>
        <dbReference type="ARBA" id="ARBA00022989"/>
    </source>
</evidence>
<feature type="domain" description="Peptidase S1" evidence="16">
    <location>
        <begin position="640"/>
        <end position="879"/>
    </location>
</feature>
<dbReference type="SUPFAM" id="SSF82671">
    <property type="entry name" value="SEA domain"/>
    <property type="match status" value="1"/>
</dbReference>
<evidence type="ECO:0000256" key="2">
    <source>
        <dbReference type="ARBA" id="ARBA00009228"/>
    </source>
</evidence>
<evidence type="ECO:0000259" key="15">
    <source>
        <dbReference type="PROSITE" id="PS50024"/>
    </source>
</evidence>
<dbReference type="Pfam" id="PF00089">
    <property type="entry name" value="Trypsin"/>
    <property type="match status" value="1"/>
</dbReference>
<evidence type="ECO:0000256" key="10">
    <source>
        <dbReference type="ARBA" id="ARBA00023157"/>
    </source>
</evidence>
<dbReference type="PIRSF" id="PIRSF036370">
    <property type="entry name" value="ST14"/>
    <property type="match status" value="1"/>
</dbReference>
<feature type="domain" description="CUB" evidence="14">
    <location>
        <begin position="349"/>
        <end position="456"/>
    </location>
</feature>
<feature type="disulfide bond" evidence="11">
    <location>
        <begin position="550"/>
        <end position="562"/>
    </location>
</feature>
<dbReference type="InterPro" id="IPR036364">
    <property type="entry name" value="SEA_dom_sf"/>
</dbReference>
<dbReference type="Pfam" id="PF01390">
    <property type="entry name" value="SEA"/>
    <property type="match status" value="1"/>
</dbReference>
<dbReference type="Gene3D" id="4.10.400.10">
    <property type="entry name" value="Low-density Lipoprotein Receptor"/>
    <property type="match status" value="4"/>
</dbReference>
<dbReference type="SMART" id="SM00192">
    <property type="entry name" value="LDLa"/>
    <property type="match status" value="4"/>
</dbReference>
<reference evidence="18" key="1">
    <citation type="submission" date="2025-08" db="UniProtKB">
        <authorList>
            <consortium name="RefSeq"/>
        </authorList>
    </citation>
    <scope>IDENTIFICATION</scope>
</reference>
<evidence type="ECO:0000256" key="12">
    <source>
        <dbReference type="RuleBase" id="RU363034"/>
    </source>
</evidence>
<evidence type="ECO:0000256" key="5">
    <source>
        <dbReference type="ARBA" id="ARBA00022801"/>
    </source>
</evidence>
<proteinExistence type="inferred from homology"/>
<comment type="similarity">
    <text evidence="2">Belongs to the peptidase S1 family. Snake venom subfamily.</text>
</comment>
<dbReference type="PANTHER" id="PTHR24252:SF17">
    <property type="entry name" value="SUPPRESSOR OF TUMORIGENICITY 14 PROTEIN HOMOLOG-RELATED"/>
    <property type="match status" value="1"/>
</dbReference>
<dbReference type="InterPro" id="IPR036055">
    <property type="entry name" value="LDL_receptor-like_sf"/>
</dbReference>
<dbReference type="PROSITE" id="PS50240">
    <property type="entry name" value="TRYPSIN_DOM"/>
    <property type="match status" value="1"/>
</dbReference>
<dbReference type="InterPro" id="IPR001254">
    <property type="entry name" value="Trypsin_dom"/>
</dbReference>
<dbReference type="Pfam" id="PF00057">
    <property type="entry name" value="Ldl_recept_a"/>
    <property type="match status" value="4"/>
</dbReference>
<evidence type="ECO:0000256" key="13">
    <source>
        <dbReference type="SAM" id="Phobius"/>
    </source>
</evidence>
<dbReference type="SUPFAM" id="SSF49854">
    <property type="entry name" value="Spermadhesin, CUB domain"/>
    <property type="match status" value="2"/>
</dbReference>
<comment type="caution">
    <text evidence="11">Lacks conserved residue(s) required for the propagation of feature annotation.</text>
</comment>
<dbReference type="InterPro" id="IPR023415">
    <property type="entry name" value="LDLR_class-A_CS"/>
</dbReference>
<dbReference type="PROSITE" id="PS01180">
    <property type="entry name" value="CUB"/>
    <property type="match status" value="2"/>
</dbReference>
<dbReference type="Gene3D" id="2.40.10.10">
    <property type="entry name" value="Trypsin-like serine proteases"/>
    <property type="match status" value="2"/>
</dbReference>
<keyword evidence="9 13" id="KW-0472">Membrane</keyword>
<dbReference type="SUPFAM" id="SSF57424">
    <property type="entry name" value="LDL receptor-like module"/>
    <property type="match status" value="4"/>
</dbReference>
<dbReference type="CDD" id="cd00041">
    <property type="entry name" value="CUB"/>
    <property type="match status" value="2"/>
</dbReference>
<dbReference type="SUPFAM" id="SSF50494">
    <property type="entry name" value="Trypsin-like serine proteases"/>
    <property type="match status" value="1"/>
</dbReference>
<keyword evidence="5 12" id="KW-0378">Hydrolase</keyword>
<protein>
    <submittedName>
        <fullName evidence="18">Suppressor of tumorigenicity 14 protein isoform X1</fullName>
    </submittedName>
</protein>
<feature type="disulfide bond" evidence="11">
    <location>
        <begin position="533"/>
        <end position="548"/>
    </location>
</feature>
<dbReference type="InterPro" id="IPR000859">
    <property type="entry name" value="CUB_dom"/>
</dbReference>
<dbReference type="InterPro" id="IPR018114">
    <property type="entry name" value="TRYPSIN_HIS"/>
</dbReference>
<dbReference type="CDD" id="cd00190">
    <property type="entry name" value="Tryp_SPc"/>
    <property type="match status" value="1"/>
</dbReference>
<dbReference type="PROSITE" id="PS01209">
    <property type="entry name" value="LDLRA_1"/>
    <property type="match status" value="1"/>
</dbReference>
<evidence type="ECO:0000256" key="1">
    <source>
        <dbReference type="ARBA" id="ARBA00004606"/>
    </source>
</evidence>
<dbReference type="Proteomes" id="UP001652642">
    <property type="component" value="Chromosome 8"/>
</dbReference>
<keyword evidence="8 13" id="KW-1133">Transmembrane helix</keyword>
<feature type="domain" description="CUB" evidence="14">
    <location>
        <begin position="223"/>
        <end position="342"/>
    </location>
</feature>
<name>A0ABM5EPS0_9SAUR</name>
<feature type="disulfide bond" evidence="11">
    <location>
        <begin position="485"/>
        <end position="503"/>
    </location>
</feature>
<feature type="domain" description="SEA" evidence="15">
    <location>
        <begin position="94"/>
        <end position="212"/>
    </location>
</feature>
<dbReference type="InterPro" id="IPR000082">
    <property type="entry name" value="SEA_dom"/>
</dbReference>
<evidence type="ECO:0000259" key="14">
    <source>
        <dbReference type="PROSITE" id="PS01180"/>
    </source>
</evidence>